<dbReference type="EMBL" id="LN609399">
    <property type="protein sequence ID" value="CEF60545.1"/>
    <property type="molecule type" value="Genomic_DNA"/>
</dbReference>
<dbReference type="WormBase" id="SRAE_X000228200">
    <property type="protein sequence ID" value="SRP02920"/>
    <property type="gene ID" value="WBGene00267864"/>
</dbReference>
<reference evidence="2" key="2">
    <citation type="submission" date="2014-09" db="EMBL/GenBank/DDBJ databases">
        <authorList>
            <person name="Martin A.A."/>
        </authorList>
    </citation>
    <scope>NUCLEOTIDE SEQUENCE</scope>
    <source>
        <strain evidence="2">ED321</strain>
    </source>
</reference>
<dbReference type="WBParaSite" id="SRAE_X000228200.1">
    <property type="protein sequence ID" value="SRAE_X000228200.1"/>
    <property type="gene ID" value="WBGene00267864"/>
</dbReference>
<evidence type="ECO:0000313" key="3">
    <source>
        <dbReference type="WBParaSite" id="SRAE_X000228200.1"/>
    </source>
</evidence>
<organism evidence="1">
    <name type="scientific">Strongyloides ratti</name>
    <name type="common">Parasitic roundworm</name>
    <dbReference type="NCBI Taxonomy" id="34506"/>
    <lineage>
        <taxon>Eukaryota</taxon>
        <taxon>Metazoa</taxon>
        <taxon>Ecdysozoa</taxon>
        <taxon>Nematoda</taxon>
        <taxon>Chromadorea</taxon>
        <taxon>Rhabditida</taxon>
        <taxon>Tylenchina</taxon>
        <taxon>Panagrolaimomorpha</taxon>
        <taxon>Strongyloidoidea</taxon>
        <taxon>Strongyloididae</taxon>
        <taxon>Strongyloides</taxon>
    </lineage>
</organism>
<evidence type="ECO:0000313" key="4">
    <source>
        <dbReference type="WormBase" id="SRAE_X000228200"/>
    </source>
</evidence>
<dbReference type="Gene3D" id="3.80.10.10">
    <property type="entry name" value="Ribonuclease Inhibitor"/>
    <property type="match status" value="1"/>
</dbReference>
<keyword evidence="2" id="KW-1185">Reference proteome</keyword>
<dbReference type="AlphaFoldDB" id="A0A090KSR5"/>
<proteinExistence type="predicted"/>
<reference evidence="1" key="1">
    <citation type="submission" date="2014-09" db="EMBL/GenBank/DDBJ databases">
        <authorList>
            <person name="Aslett A.Martin."/>
        </authorList>
    </citation>
    <scope>NUCLEOTIDE SEQUENCE</scope>
    <source>
        <strain evidence="1">ED321 Heterogonic</strain>
    </source>
</reference>
<gene>
    <name evidence="1 3 4" type="ORF">SRAE_X000228200</name>
</gene>
<sequence length="578" mass="68079">MSLESDKNDNTNYLSSYYIETSSDIVKSENNKNNLNVPASQELIEKIFSTGDILNLIISNIFTINEKKYIELTCRSFYNACNNFTSKVKKFSLKEGNGHEYVSDRQLIQCLENTIYVNIKEFIELHTHILEGNKFKIKTCAQQKSKLVIKNLNLKYASFFNSIPFFENIKTLIPVLKPTHITFEDYGTRHFVDLYNNNCNNNNIYVNDSILDSVKSLYFMCSRQMIFCLLNLFQKMKEKSFDIITFGSYFTKGFLTNEELEIVSEISNHSKYIKIIVNDDITGNINDYIYKKLENLNLLTNENMEYEFNLYYLTLDLYFAYDNNIEEISNNVKFHKNYLKIYTFRFFQSPDSGIFKISYPYIHCLIESLYYMKNLNTLELELNLINDLKDFENVFKNVSKNVKNIKLYMCQNFNENHLLILSMHVYNLENLQLTNVKSNNITIKLIIKSFKKLKGLSILFILPYNNDNIKDDIIKEEKTTKKQILNWPNLEFLEIYCCVNNEEFIKLFETVEYNTPHQSGKLLLIRNPFEYRNNRFVTMSTASFQIIIQKSSKNYGIFKKIFSAATNMLGNITLYGTF</sequence>
<dbReference type="Proteomes" id="UP000035682">
    <property type="component" value="Unplaced"/>
</dbReference>
<dbReference type="SUPFAM" id="SSF52047">
    <property type="entry name" value="RNI-like"/>
    <property type="match status" value="1"/>
</dbReference>
<evidence type="ECO:0000313" key="1">
    <source>
        <dbReference type="EMBL" id="CEF60545.1"/>
    </source>
</evidence>
<reference evidence="3" key="3">
    <citation type="submission" date="2020-12" db="UniProtKB">
        <authorList>
            <consortium name="WormBaseParasite"/>
        </authorList>
    </citation>
    <scope>IDENTIFICATION</scope>
</reference>
<evidence type="ECO:0000313" key="2">
    <source>
        <dbReference type="Proteomes" id="UP000035682"/>
    </source>
</evidence>
<accession>A0A090KSR5</accession>
<dbReference type="CTD" id="36385358"/>
<name>A0A090KSR5_STRRB</name>
<dbReference type="RefSeq" id="XP_024499754.1">
    <property type="nucleotide sequence ID" value="XM_024645476.1"/>
</dbReference>
<dbReference type="GeneID" id="36385358"/>
<protein>
    <submittedName>
        <fullName evidence="3">F-box domain-containing protein</fullName>
    </submittedName>
</protein>
<dbReference type="OrthoDB" id="549243at2759"/>
<dbReference type="InterPro" id="IPR032675">
    <property type="entry name" value="LRR_dom_sf"/>
</dbReference>